<dbReference type="Proteomes" id="UP000037029">
    <property type="component" value="Chromosome"/>
</dbReference>
<protein>
    <submittedName>
        <fullName evidence="2">Uncharacterized protein</fullName>
    </submittedName>
</protein>
<dbReference type="EMBL" id="JAOCKX010000012">
    <property type="protein sequence ID" value="MDH2131544.1"/>
    <property type="molecule type" value="Genomic_DNA"/>
</dbReference>
<dbReference type="Proteomes" id="UP000464086">
    <property type="component" value="Chromosome"/>
</dbReference>
<reference evidence="2 5" key="1">
    <citation type="submission" date="2017-04" db="EMBL/GenBank/DDBJ databases">
        <title>Characterization, genome and methylation analysis of a phthalic acid esters degrading strain Sphingobium yanoikuyae SHJ.</title>
        <authorList>
            <person name="Feng L."/>
        </authorList>
    </citation>
    <scope>NUCLEOTIDE SEQUENCE [LARGE SCALE GENOMIC DNA]</scope>
    <source>
        <strain evidence="2 5">SHJ</strain>
    </source>
</reference>
<evidence type="ECO:0000313" key="5">
    <source>
        <dbReference type="Proteomes" id="UP000037029"/>
    </source>
</evidence>
<gene>
    <name evidence="2" type="ORF">BV87_00190</name>
    <name evidence="4" type="ORF">GS397_25395</name>
    <name evidence="3" type="ORF">N5J77_10450</name>
</gene>
<dbReference type="EMBL" id="CP020925">
    <property type="protein sequence ID" value="ATP16966.1"/>
    <property type="molecule type" value="Genomic_DNA"/>
</dbReference>
<reference evidence="3" key="3">
    <citation type="submission" date="2022-09" db="EMBL/GenBank/DDBJ databases">
        <title>Intensive care unit water sources are persistently colonized with multi-drug resistant bacteria and are the site of extensive horizontal gene transfer of antibiotic resistance genes.</title>
        <authorList>
            <person name="Diorio-Toth L."/>
        </authorList>
    </citation>
    <scope>NUCLEOTIDE SEQUENCE</scope>
    <source>
        <strain evidence="3">GD03659</strain>
    </source>
</reference>
<name>A0A0J9D657_SPHYA</name>
<sequence>MLISMMSLTVAQSMGGDGRRMTMWPDDVGSTIGRDDPGLMLVTTVGGEDGGPEDADQSASAG</sequence>
<evidence type="ECO:0000313" key="6">
    <source>
        <dbReference type="Proteomes" id="UP000464086"/>
    </source>
</evidence>
<evidence type="ECO:0000313" key="3">
    <source>
        <dbReference type="EMBL" id="MDH2131544.1"/>
    </source>
</evidence>
<reference evidence="4 6" key="2">
    <citation type="submission" date="2019-12" db="EMBL/GenBank/DDBJ databases">
        <title>Functional and genomic insights into the Sphingobium yanoikuyae YC-JY1, a bacterium efficiently degrading bisphenol A.</title>
        <authorList>
            <person name="Jia Y."/>
            <person name="Li X."/>
            <person name="Wang J."/>
            <person name="Eltoukhy A."/>
            <person name="Lamraoui I."/>
            <person name="Yan Y."/>
        </authorList>
    </citation>
    <scope>NUCLEOTIDE SEQUENCE [LARGE SCALE GENOMIC DNA]</scope>
    <source>
        <strain evidence="4 6">YC-JY1</strain>
    </source>
</reference>
<proteinExistence type="predicted"/>
<dbReference type="AlphaFoldDB" id="A0A0J9D657"/>
<dbReference type="RefSeq" id="WP_048936327.1">
    <property type="nucleotide sequence ID" value="NZ_CP020925.1"/>
</dbReference>
<accession>A0A0J9D657</accession>
<feature type="region of interest" description="Disordered" evidence="1">
    <location>
        <begin position="14"/>
        <end position="39"/>
    </location>
</feature>
<evidence type="ECO:0000313" key="2">
    <source>
        <dbReference type="EMBL" id="ATP16966.1"/>
    </source>
</evidence>
<dbReference type="EMBL" id="CP047218">
    <property type="protein sequence ID" value="QHD70030.1"/>
    <property type="molecule type" value="Genomic_DNA"/>
</dbReference>
<evidence type="ECO:0000313" key="4">
    <source>
        <dbReference type="EMBL" id="QHD70030.1"/>
    </source>
</evidence>
<evidence type="ECO:0000256" key="1">
    <source>
        <dbReference type="SAM" id="MobiDB-lite"/>
    </source>
</evidence>
<dbReference type="Proteomes" id="UP001162318">
    <property type="component" value="Unassembled WGS sequence"/>
</dbReference>
<organism evidence="2 5">
    <name type="scientific">Sphingobium yanoikuyae</name>
    <name type="common">Sphingomonas yanoikuyae</name>
    <dbReference type="NCBI Taxonomy" id="13690"/>
    <lineage>
        <taxon>Bacteria</taxon>
        <taxon>Pseudomonadati</taxon>
        <taxon>Pseudomonadota</taxon>
        <taxon>Alphaproteobacteria</taxon>
        <taxon>Sphingomonadales</taxon>
        <taxon>Sphingomonadaceae</taxon>
        <taxon>Sphingobium</taxon>
    </lineage>
</organism>